<reference evidence="1 2" key="1">
    <citation type="submission" date="2016-10" db="EMBL/GenBank/DDBJ databases">
        <title>The genome sequence of Colletotrichum fioriniae PJ7.</title>
        <authorList>
            <person name="Baroncelli R."/>
        </authorList>
    </citation>
    <scope>NUCLEOTIDE SEQUENCE [LARGE SCALE GENOMIC DNA]</scope>
    <source>
        <strain evidence="1">Col 31</strain>
    </source>
</reference>
<dbReference type="Proteomes" id="UP001239795">
    <property type="component" value="Unassembled WGS sequence"/>
</dbReference>
<dbReference type="AlphaFoldDB" id="A0AAI9UBH7"/>
<accession>A0AAI9UBH7</accession>
<comment type="caution">
    <text evidence="1">The sequence shown here is derived from an EMBL/GenBank/DDBJ whole genome shotgun (WGS) entry which is preliminary data.</text>
</comment>
<keyword evidence="2" id="KW-1185">Reference proteome</keyword>
<sequence>MRRLLRVMALCSWKELFDSRREQSEVMVHHGHPTQVGLTGDYFPGCNRSPVDSRVV</sequence>
<dbReference type="EMBL" id="MLGG01000024">
    <property type="protein sequence ID" value="KAK1455308.1"/>
    <property type="molecule type" value="Genomic_DNA"/>
</dbReference>
<gene>
    <name evidence="1" type="ORF">CMEL01_04068</name>
</gene>
<proteinExistence type="predicted"/>
<evidence type="ECO:0000313" key="1">
    <source>
        <dbReference type="EMBL" id="KAK1455308.1"/>
    </source>
</evidence>
<name>A0AAI9UBH7_9PEZI</name>
<organism evidence="1 2">
    <name type="scientific">Colletotrichum melonis</name>
    <dbReference type="NCBI Taxonomy" id="1209925"/>
    <lineage>
        <taxon>Eukaryota</taxon>
        <taxon>Fungi</taxon>
        <taxon>Dikarya</taxon>
        <taxon>Ascomycota</taxon>
        <taxon>Pezizomycotina</taxon>
        <taxon>Sordariomycetes</taxon>
        <taxon>Hypocreomycetidae</taxon>
        <taxon>Glomerellales</taxon>
        <taxon>Glomerellaceae</taxon>
        <taxon>Colletotrichum</taxon>
        <taxon>Colletotrichum acutatum species complex</taxon>
    </lineage>
</organism>
<evidence type="ECO:0000313" key="2">
    <source>
        <dbReference type="Proteomes" id="UP001239795"/>
    </source>
</evidence>
<protein>
    <submittedName>
        <fullName evidence="1">Uncharacterized protein</fullName>
    </submittedName>
</protein>